<dbReference type="GO" id="GO:0005886">
    <property type="term" value="C:plasma membrane"/>
    <property type="evidence" value="ECO:0007669"/>
    <property type="project" value="TreeGrafter"/>
</dbReference>
<geneLocation type="chloroplast" evidence="8"/>
<evidence type="ECO:0000259" key="7">
    <source>
        <dbReference type="Pfam" id="PF01578"/>
    </source>
</evidence>
<feature type="transmembrane region" description="Helical" evidence="6">
    <location>
        <begin position="44"/>
        <end position="66"/>
    </location>
</feature>
<comment type="similarity">
    <text evidence="6">Belongs to the CcmF/CycK/Ccl1/NrfE/CcsA family.</text>
</comment>
<reference evidence="8" key="1">
    <citation type="submission" date="2021-03" db="EMBL/GenBank/DDBJ databases">
        <authorList>
            <person name="Xu Q."/>
            <person name="Chen N."/>
        </authorList>
    </citation>
    <scope>NUCLEOTIDE SEQUENCE</scope>
</reference>
<organism evidence="8">
    <name type="scientific">Chaetoceros curvisetus</name>
    <dbReference type="NCBI Taxonomy" id="230516"/>
    <lineage>
        <taxon>Eukaryota</taxon>
        <taxon>Sar</taxon>
        <taxon>Stramenopiles</taxon>
        <taxon>Ochrophyta</taxon>
        <taxon>Bacillariophyta</taxon>
        <taxon>Coscinodiscophyceae</taxon>
        <taxon>Chaetocerotophycidae</taxon>
        <taxon>Chaetocerotales</taxon>
        <taxon>Chaetocerotaceae</taxon>
        <taxon>Chaetoceros</taxon>
    </lineage>
</organism>
<dbReference type="PANTHER" id="PTHR30071:SF1">
    <property type="entry name" value="CYTOCHROME B_B6 PROTEIN-RELATED"/>
    <property type="match status" value="1"/>
</dbReference>
<dbReference type="PANTHER" id="PTHR30071">
    <property type="entry name" value="HEME EXPORTER PROTEIN C"/>
    <property type="match status" value="1"/>
</dbReference>
<dbReference type="InterPro" id="IPR002541">
    <property type="entry name" value="Cyt_c_assembly"/>
</dbReference>
<keyword evidence="3 6" id="KW-0201">Cytochrome c-type biogenesis</keyword>
<dbReference type="InterPro" id="IPR045062">
    <property type="entry name" value="Cyt_c_biogenesis_CcsA/CcmC"/>
</dbReference>
<feature type="transmembrane region" description="Helical" evidence="6">
    <location>
        <begin position="12"/>
        <end position="32"/>
    </location>
</feature>
<evidence type="ECO:0000256" key="6">
    <source>
        <dbReference type="HAMAP-Rule" id="MF_01391"/>
    </source>
</evidence>
<accession>A0A8F5PP95</accession>
<dbReference type="GO" id="GO:0017004">
    <property type="term" value="P:cytochrome complex assembly"/>
    <property type="evidence" value="ECO:0007669"/>
    <property type="project" value="UniProtKB-UniRule"/>
</dbReference>
<evidence type="ECO:0000256" key="5">
    <source>
        <dbReference type="ARBA" id="ARBA00023136"/>
    </source>
</evidence>
<protein>
    <recommendedName>
        <fullName evidence="6">Cytochrome c biogenesis protein CcsA</fullName>
    </recommendedName>
</protein>
<dbReference type="InterPro" id="IPR017562">
    <property type="entry name" value="Cyt_c_biogenesis_CcsA"/>
</dbReference>
<keyword evidence="4 6" id="KW-1133">Transmembrane helix</keyword>
<keyword evidence="2 6" id="KW-0812">Transmembrane</keyword>
<dbReference type="EMBL" id="MW845780">
    <property type="protein sequence ID" value="QXM18022.1"/>
    <property type="molecule type" value="Genomic_DNA"/>
</dbReference>
<proteinExistence type="inferred from homology"/>
<comment type="function">
    <text evidence="6">Required during biogenesis of c-type cytochromes (cytochrome c6 and cytochrome f) at the step of heme attachment.</text>
</comment>
<feature type="transmembrane region" description="Helical" evidence="6">
    <location>
        <begin position="136"/>
        <end position="164"/>
    </location>
</feature>
<dbReference type="HAMAP" id="MF_01391">
    <property type="entry name" value="CytC_CcsA"/>
    <property type="match status" value="1"/>
</dbReference>
<evidence type="ECO:0000256" key="4">
    <source>
        <dbReference type="ARBA" id="ARBA00022989"/>
    </source>
</evidence>
<evidence type="ECO:0000256" key="3">
    <source>
        <dbReference type="ARBA" id="ARBA00022748"/>
    </source>
</evidence>
<keyword evidence="6" id="KW-0793">Thylakoid</keyword>
<dbReference type="NCBIfam" id="TIGR03144">
    <property type="entry name" value="cytochr_II_ccsB"/>
    <property type="match status" value="1"/>
</dbReference>
<feature type="transmembrane region" description="Helical" evidence="6">
    <location>
        <begin position="254"/>
        <end position="269"/>
    </location>
</feature>
<keyword evidence="5 6" id="KW-0472">Membrane</keyword>
<feature type="transmembrane region" description="Helical" evidence="6">
    <location>
        <begin position="281"/>
        <end position="302"/>
    </location>
</feature>
<dbReference type="Pfam" id="PF01578">
    <property type="entry name" value="Cytochrom_C_asm"/>
    <property type="match status" value="1"/>
</dbReference>
<evidence type="ECO:0000313" key="8">
    <source>
        <dbReference type="EMBL" id="QXM18022.1"/>
    </source>
</evidence>
<dbReference type="GO" id="GO:0009535">
    <property type="term" value="C:chloroplast thylakoid membrane"/>
    <property type="evidence" value="ECO:0007669"/>
    <property type="project" value="UniProtKB-SubCell"/>
</dbReference>
<comment type="subunit">
    <text evidence="6">May interact with Ccs1.</text>
</comment>
<comment type="subcellular location">
    <subcellularLocation>
        <location evidence="1">Membrane</location>
        <topology evidence="1">Multi-pass membrane protein</topology>
    </subcellularLocation>
    <subcellularLocation>
        <location evidence="6">Plastid</location>
        <location evidence="6">Chloroplast thylakoid membrane</location>
        <topology evidence="6">Multi-pass membrane protein</topology>
    </subcellularLocation>
</comment>
<dbReference type="AlphaFoldDB" id="A0A8F5PP95"/>
<sequence>MDWDTLQNFSSNIVFGILLFAMTIYWISLSFFKGTNNLVQIGRVSSIFANVLLFFILASRWIVAGYFPLSNLYESLLFLTWTLLTIYLYIENKTKSKLMGAILIPIALLITGFANLTLSPEMQKASPLVPALQSNWLMMHVSMMMLSYATLIMGSLLCILFLVISKYQDVDLQLIDESSLPLYNVMLDYYEAKLFSPSDEISELGKLKLLQSLDNWSYRIIGLGFPFLTIGIIAGGVWANEAWGSYWSWDPKETWALITWIVFATYLHSRITKGWEGKKTAILGGLGFFVIWVCYLGVNFLGKGLHSYGWLS</sequence>
<name>A0A8F5PP95_9STRA</name>
<keyword evidence="8" id="KW-0150">Chloroplast</keyword>
<feature type="transmembrane region" description="Helical" evidence="6">
    <location>
        <begin position="216"/>
        <end position="239"/>
    </location>
</feature>
<feature type="transmembrane region" description="Helical" evidence="6">
    <location>
        <begin position="97"/>
        <end position="116"/>
    </location>
</feature>
<dbReference type="GO" id="GO:0020037">
    <property type="term" value="F:heme binding"/>
    <property type="evidence" value="ECO:0007669"/>
    <property type="project" value="InterPro"/>
</dbReference>
<evidence type="ECO:0000256" key="1">
    <source>
        <dbReference type="ARBA" id="ARBA00004141"/>
    </source>
</evidence>
<keyword evidence="8" id="KW-0934">Plastid</keyword>
<evidence type="ECO:0000256" key="2">
    <source>
        <dbReference type="ARBA" id="ARBA00022692"/>
    </source>
</evidence>
<feature type="domain" description="Cytochrome c assembly protein" evidence="7">
    <location>
        <begin position="69"/>
        <end position="306"/>
    </location>
</feature>
<gene>
    <name evidence="6 8" type="primary">ccsA</name>
</gene>
<feature type="transmembrane region" description="Helical" evidence="6">
    <location>
        <begin position="72"/>
        <end position="90"/>
    </location>
</feature>